<dbReference type="EMBL" id="PVTK01000001">
    <property type="protein sequence ID" value="PRY66438.1"/>
    <property type="molecule type" value="Genomic_DNA"/>
</dbReference>
<comment type="caution">
    <text evidence="1">The sequence shown here is derived from an EMBL/GenBank/DDBJ whole genome shotgun (WGS) entry which is preliminary data.</text>
</comment>
<evidence type="ECO:0000313" key="2">
    <source>
        <dbReference type="Proteomes" id="UP000237647"/>
    </source>
</evidence>
<dbReference type="InterPro" id="IPR036890">
    <property type="entry name" value="HATPase_C_sf"/>
</dbReference>
<keyword evidence="1" id="KW-0808">Transferase</keyword>
<dbReference type="RefSeq" id="WP_146130228.1">
    <property type="nucleotide sequence ID" value="NZ_PVTK01000001.1"/>
</dbReference>
<dbReference type="Gene3D" id="3.30.565.10">
    <property type="entry name" value="Histidine kinase-like ATPase, C-terminal domain"/>
    <property type="match status" value="1"/>
</dbReference>
<accession>A0A2T0V8Q8</accession>
<name>A0A2T0V8Q8_9GAMM</name>
<gene>
    <name evidence="1" type="ORF">B0H98_101422</name>
</gene>
<dbReference type="GO" id="GO:0016301">
    <property type="term" value="F:kinase activity"/>
    <property type="evidence" value="ECO:0007669"/>
    <property type="project" value="UniProtKB-KW"/>
</dbReference>
<reference evidence="1 2" key="1">
    <citation type="submission" date="2018-03" db="EMBL/GenBank/DDBJ databases">
        <title>Genomic Encyclopedia of Type Strains, Phase III (KMG-III): the genomes of soil and plant-associated and newly described type strains.</title>
        <authorList>
            <person name="Whitman W."/>
        </authorList>
    </citation>
    <scope>NUCLEOTIDE SEQUENCE [LARGE SCALE GENOMIC DNA]</scope>
    <source>
        <strain evidence="1 2">CGMCC 1.12152</strain>
    </source>
</reference>
<dbReference type="SUPFAM" id="SSF55874">
    <property type="entry name" value="ATPase domain of HSP90 chaperone/DNA topoisomerase II/histidine kinase"/>
    <property type="match status" value="1"/>
</dbReference>
<dbReference type="AlphaFoldDB" id="A0A2T0V8Q8"/>
<evidence type="ECO:0000313" key="1">
    <source>
        <dbReference type="EMBL" id="PRY66438.1"/>
    </source>
</evidence>
<keyword evidence="2" id="KW-1185">Reference proteome</keyword>
<keyword evidence="1" id="KW-0418">Kinase</keyword>
<proteinExistence type="predicted"/>
<organism evidence="1 2">
    <name type="scientific">Vreelandella songnenensis</name>
    <dbReference type="NCBI Taxonomy" id="1176243"/>
    <lineage>
        <taxon>Bacteria</taxon>
        <taxon>Pseudomonadati</taxon>
        <taxon>Pseudomonadota</taxon>
        <taxon>Gammaproteobacteria</taxon>
        <taxon>Oceanospirillales</taxon>
        <taxon>Halomonadaceae</taxon>
        <taxon>Vreelandella</taxon>
    </lineage>
</organism>
<protein>
    <submittedName>
        <fullName evidence="1">Signal transduction histidine kinase</fullName>
    </submittedName>
</protein>
<dbReference type="Proteomes" id="UP000237647">
    <property type="component" value="Unassembled WGS sequence"/>
</dbReference>
<dbReference type="OrthoDB" id="1931120at2"/>
<sequence>MNIRYRISSSDGSVIFCNLHPKEIEKINSINSRSQKLNGINLRAGRIFSQHGTVVAFSSDKNYIKSSAKFSTALNIILDSTEMINHVVKEARANINKNTSRLIHNLTSLNAHNIQEIYSLIPQENVSQKIGGQISFVEDIVKREPREAALSFLRIAKNNAAMKAEFSVFRKLFDSNPDLQIREHNVHKVLMNIFYLFFSDFTDKDVRVKIANDKNKYFANFDYESFHVAIYHIIENAAKYIKPKTTLNVEIKDVGEFIEIVMDMISLEIKKGESDEIFEEGVSGELANRIGKAGDGIGMNRAKKILELNSGSVLVNPVCDTVENFMGVNYQRNIFTVSLPKRKSTWQ</sequence>